<protein>
    <recommendedName>
        <fullName evidence="3">DUF3800 domain-containing protein</fullName>
    </recommendedName>
</protein>
<dbReference type="EMBL" id="MHHR01000009">
    <property type="protein sequence ID" value="OGY34829.1"/>
    <property type="molecule type" value="Genomic_DNA"/>
</dbReference>
<organism evidence="1 2">
    <name type="scientific">Candidatus Andersenbacteria bacterium RIFCSPHIGHO2_12_FULL_45_11</name>
    <dbReference type="NCBI Taxonomy" id="1797281"/>
    <lineage>
        <taxon>Bacteria</taxon>
        <taxon>Candidatus Anderseniibacteriota</taxon>
    </lineage>
</organism>
<evidence type="ECO:0000313" key="1">
    <source>
        <dbReference type="EMBL" id="OGY34829.1"/>
    </source>
</evidence>
<gene>
    <name evidence="1" type="ORF">A3D99_02885</name>
</gene>
<reference evidence="1 2" key="1">
    <citation type="journal article" date="2016" name="Nat. Commun.">
        <title>Thousands of microbial genomes shed light on interconnected biogeochemical processes in an aquifer system.</title>
        <authorList>
            <person name="Anantharaman K."/>
            <person name="Brown C.T."/>
            <person name="Hug L.A."/>
            <person name="Sharon I."/>
            <person name="Castelle C.J."/>
            <person name="Probst A.J."/>
            <person name="Thomas B.C."/>
            <person name="Singh A."/>
            <person name="Wilkins M.J."/>
            <person name="Karaoz U."/>
            <person name="Brodie E.L."/>
            <person name="Williams K.H."/>
            <person name="Hubbard S.S."/>
            <person name="Banfield J.F."/>
        </authorList>
    </citation>
    <scope>NUCLEOTIDE SEQUENCE [LARGE SCALE GENOMIC DNA]</scope>
</reference>
<proteinExistence type="predicted"/>
<dbReference type="InterPro" id="IPR024524">
    <property type="entry name" value="DUF3800"/>
</dbReference>
<evidence type="ECO:0000313" key="2">
    <source>
        <dbReference type="Proteomes" id="UP000177528"/>
    </source>
</evidence>
<accession>A0A1G1X4A2</accession>
<dbReference type="AlphaFoldDB" id="A0A1G1X4A2"/>
<evidence type="ECO:0008006" key="3">
    <source>
        <dbReference type="Google" id="ProtNLM"/>
    </source>
</evidence>
<sequence>MKEKIQKIYAYVDESGQDTKGEIFLVSVVIVSSQRDELRKLLRKIELASGKKNRKWSKERRVRRKAYIEAIINSKGFKGLIYYSHYTDSRLYIDLTVLSTAKAILNHTAQPYQASVYVDGLNTGERKYFTAGLRSLHVKTTLARGLKDEADEFIRLADAIAGFVRDGIEGDTIMAPLFKQAIKTGVIREV</sequence>
<dbReference type="Proteomes" id="UP000177528">
    <property type="component" value="Unassembled WGS sequence"/>
</dbReference>
<name>A0A1G1X4A2_9BACT</name>
<comment type="caution">
    <text evidence="1">The sequence shown here is derived from an EMBL/GenBank/DDBJ whole genome shotgun (WGS) entry which is preliminary data.</text>
</comment>
<dbReference type="Pfam" id="PF12686">
    <property type="entry name" value="DUF3800"/>
    <property type="match status" value="1"/>
</dbReference>